<dbReference type="Proteomes" id="UP000216411">
    <property type="component" value="Unassembled WGS sequence"/>
</dbReference>
<evidence type="ECO:0000313" key="10">
    <source>
        <dbReference type="Proteomes" id="UP000216411"/>
    </source>
</evidence>
<evidence type="ECO:0000256" key="1">
    <source>
        <dbReference type="ARBA" id="ARBA00010886"/>
    </source>
</evidence>
<keyword evidence="5 9" id="KW-0418">Kinase</keyword>
<dbReference type="OrthoDB" id="9788659at2"/>
<dbReference type="InterPro" id="IPR011009">
    <property type="entry name" value="Kinase-like_dom_sf"/>
</dbReference>
<accession>A0A371JBQ7</accession>
<proteinExistence type="inferred from homology"/>
<comment type="similarity">
    <text evidence="1">Belongs to the protein kinase superfamily. NEK Ser/Thr protein kinase family. NIMA subfamily.</text>
</comment>
<dbReference type="PANTHER" id="PTHR43671">
    <property type="entry name" value="SERINE/THREONINE-PROTEIN KINASE NEK"/>
    <property type="match status" value="1"/>
</dbReference>
<evidence type="ECO:0000256" key="5">
    <source>
        <dbReference type="ARBA" id="ARBA00022777"/>
    </source>
</evidence>
<dbReference type="EMBL" id="NOKA02000048">
    <property type="protein sequence ID" value="RDY30106.1"/>
    <property type="molecule type" value="Genomic_DNA"/>
</dbReference>
<evidence type="ECO:0000256" key="7">
    <source>
        <dbReference type="PROSITE-ProRule" id="PRU10141"/>
    </source>
</evidence>
<feature type="binding site" evidence="7">
    <location>
        <position position="35"/>
    </location>
    <ligand>
        <name>ATP</name>
        <dbReference type="ChEBI" id="CHEBI:30616"/>
    </ligand>
</feature>
<dbReference type="PROSITE" id="PS50011">
    <property type="entry name" value="PROTEIN_KINASE_DOM"/>
    <property type="match status" value="1"/>
</dbReference>
<sequence>MLFDRYLIKQPIGCGLSGTVYLAEHMKLKAKRVIKCISKKQLMYQQFLAEATLLKNLKHPGIPIIYDLEEDEEYLYIIEEYVKGESLKAVMLNQKAISREAVIDITFQICNIIEYLHNIEPFPVLYLDLKPDHIIVCRDCVKIIDFGAAIYMEKEEVDYSFGTPCFAAPEQYNSLKLDSKTDIYAIGCIIFYMLTGKNPSPSNSQKPIFKEIKDISVDYKKIILKCMAENPQNRYKNVTELKKELSVCLNKKNSLMVAVMGSQTRIGVSHIAIGMVSYLNRIGIRAIYEEDNNNGLICHLSHINKSFNETNGVYNRKDFHAIPKYNETICIAKSVYDVIVLDCGCGSEISNKFLLADTKMVILGTKEWELKYAKDCVDELKAINVQYIFNLCEKKQAYKAAEYLGIKKAYCMPMYTDPFQTNCKSKQVFKDVLKDYAFHFKRRMRGKR</sequence>
<dbReference type="SUPFAM" id="SSF56112">
    <property type="entry name" value="Protein kinase-like (PK-like)"/>
    <property type="match status" value="1"/>
</dbReference>
<evidence type="ECO:0000256" key="2">
    <source>
        <dbReference type="ARBA" id="ARBA00012513"/>
    </source>
</evidence>
<organism evidence="9 10">
    <name type="scientific">Lachnotalea glycerini</name>
    <dbReference type="NCBI Taxonomy" id="1763509"/>
    <lineage>
        <taxon>Bacteria</taxon>
        <taxon>Bacillati</taxon>
        <taxon>Bacillota</taxon>
        <taxon>Clostridia</taxon>
        <taxon>Lachnospirales</taxon>
        <taxon>Lachnospiraceae</taxon>
        <taxon>Lachnotalea</taxon>
    </lineage>
</organism>
<evidence type="ECO:0000259" key="8">
    <source>
        <dbReference type="PROSITE" id="PS50011"/>
    </source>
</evidence>
<name>A0A371JBQ7_9FIRM</name>
<evidence type="ECO:0000256" key="4">
    <source>
        <dbReference type="ARBA" id="ARBA00022741"/>
    </source>
</evidence>
<keyword evidence="3" id="KW-0808">Transferase</keyword>
<reference evidence="9 10" key="1">
    <citation type="journal article" date="2017" name="Genome Announc.">
        <title>Draft Genome Sequence of a Sporulating and Motile Strain of Lachnotalea glycerini Isolated from Water in Quebec City, Canada.</title>
        <authorList>
            <person name="Maheux A.F."/>
            <person name="Boudreau D.K."/>
            <person name="Berube E."/>
            <person name="Boissinot M."/>
            <person name="Raymond F."/>
            <person name="Brodeur S."/>
            <person name="Corbeil J."/>
            <person name="Isabel S."/>
            <person name="Omar R.F."/>
            <person name="Bergeron M.G."/>
        </authorList>
    </citation>
    <scope>NUCLEOTIDE SEQUENCE [LARGE SCALE GENOMIC DNA]</scope>
    <source>
        <strain evidence="9 10">CCRI-19302</strain>
    </source>
</reference>
<dbReference type="GO" id="GO:0004674">
    <property type="term" value="F:protein serine/threonine kinase activity"/>
    <property type="evidence" value="ECO:0007669"/>
    <property type="project" value="UniProtKB-KW"/>
</dbReference>
<comment type="caution">
    <text evidence="9">The sequence shown here is derived from an EMBL/GenBank/DDBJ whole genome shotgun (WGS) entry which is preliminary data.</text>
</comment>
<evidence type="ECO:0000256" key="6">
    <source>
        <dbReference type="ARBA" id="ARBA00022840"/>
    </source>
</evidence>
<dbReference type="InterPro" id="IPR050660">
    <property type="entry name" value="NEK_Ser/Thr_kinase"/>
</dbReference>
<gene>
    <name evidence="9" type="ORF">CG710_016345</name>
</gene>
<keyword evidence="10" id="KW-1185">Reference proteome</keyword>
<dbReference type="CDD" id="cd14014">
    <property type="entry name" value="STKc_PknB_like"/>
    <property type="match status" value="1"/>
</dbReference>
<keyword evidence="6 7" id="KW-0067">ATP-binding</keyword>
<feature type="domain" description="Protein kinase" evidence="8">
    <location>
        <begin position="6"/>
        <end position="247"/>
    </location>
</feature>
<dbReference type="Pfam" id="PF00069">
    <property type="entry name" value="Pkinase"/>
    <property type="match status" value="1"/>
</dbReference>
<evidence type="ECO:0000313" key="9">
    <source>
        <dbReference type="EMBL" id="RDY30106.1"/>
    </source>
</evidence>
<protein>
    <recommendedName>
        <fullName evidence="2">non-specific serine/threonine protein kinase</fullName>
        <ecNumber evidence="2">2.7.11.1</ecNumber>
    </recommendedName>
</protein>
<dbReference type="InterPro" id="IPR000719">
    <property type="entry name" value="Prot_kinase_dom"/>
</dbReference>
<dbReference type="Gene3D" id="1.10.510.10">
    <property type="entry name" value="Transferase(Phosphotransferase) domain 1"/>
    <property type="match status" value="1"/>
</dbReference>
<dbReference type="GO" id="GO:0005524">
    <property type="term" value="F:ATP binding"/>
    <property type="evidence" value="ECO:0007669"/>
    <property type="project" value="UniProtKB-UniRule"/>
</dbReference>
<keyword evidence="4 7" id="KW-0547">Nucleotide-binding</keyword>
<evidence type="ECO:0000256" key="3">
    <source>
        <dbReference type="ARBA" id="ARBA00022679"/>
    </source>
</evidence>
<dbReference type="AlphaFoldDB" id="A0A371JBQ7"/>
<dbReference type="InterPro" id="IPR017441">
    <property type="entry name" value="Protein_kinase_ATP_BS"/>
</dbReference>
<dbReference type="EC" id="2.7.11.1" evidence="2"/>
<dbReference type="PANTHER" id="PTHR43671:SF13">
    <property type="entry name" value="SERINE_THREONINE-PROTEIN KINASE NEK2"/>
    <property type="match status" value="1"/>
</dbReference>
<keyword evidence="9" id="KW-0723">Serine/threonine-protein kinase</keyword>
<dbReference type="PROSITE" id="PS00107">
    <property type="entry name" value="PROTEIN_KINASE_ATP"/>
    <property type="match status" value="1"/>
</dbReference>